<protein>
    <submittedName>
        <fullName evidence="2">Uncharacterized protein</fullName>
    </submittedName>
</protein>
<proteinExistence type="predicted"/>
<dbReference type="AlphaFoldDB" id="A0A420HK23"/>
<evidence type="ECO:0000313" key="2">
    <source>
        <dbReference type="EMBL" id="RKF57785.1"/>
    </source>
</evidence>
<gene>
    <name evidence="2" type="ORF">GcM3_186052</name>
</gene>
<dbReference type="EMBL" id="MCBQ01018630">
    <property type="protein sequence ID" value="RKF57785.1"/>
    <property type="molecule type" value="Genomic_DNA"/>
</dbReference>
<dbReference type="Proteomes" id="UP000283383">
    <property type="component" value="Unassembled WGS sequence"/>
</dbReference>
<feature type="region of interest" description="Disordered" evidence="1">
    <location>
        <begin position="1"/>
        <end position="34"/>
    </location>
</feature>
<sequence length="187" mass="20873">MFDFNTRRKRPGSAQLFEDSDDREDSPSEVKQKTTKLEDLTIADSRNDTASLRLNPILNTPTTFERAHKITRGLGFETTSEIATEKSIRIAQLPVTRMPALNLPPFDGDGQNADRWLAMLKLGFGAANIDNETHPQLWLEAIYTKGFVSGLYEEVVKFKAIENGAMGKQQATIVCSPDFPYCSITVT</sequence>
<evidence type="ECO:0000256" key="1">
    <source>
        <dbReference type="SAM" id="MobiDB-lite"/>
    </source>
</evidence>
<keyword evidence="3" id="KW-1185">Reference proteome</keyword>
<evidence type="ECO:0000313" key="3">
    <source>
        <dbReference type="Proteomes" id="UP000283383"/>
    </source>
</evidence>
<feature type="compositionally biased region" description="Basic and acidic residues" evidence="1">
    <location>
        <begin position="25"/>
        <end position="34"/>
    </location>
</feature>
<reference evidence="2 3" key="1">
    <citation type="journal article" date="2018" name="BMC Genomics">
        <title>Comparative genome analyses reveal sequence features reflecting distinct modes of host-adaptation between dicot and monocot powdery mildew.</title>
        <authorList>
            <person name="Wu Y."/>
            <person name="Ma X."/>
            <person name="Pan Z."/>
            <person name="Kale S.D."/>
            <person name="Song Y."/>
            <person name="King H."/>
            <person name="Zhang Q."/>
            <person name="Presley C."/>
            <person name="Deng X."/>
            <person name="Wei C.I."/>
            <person name="Xiao S."/>
        </authorList>
    </citation>
    <scope>NUCLEOTIDE SEQUENCE [LARGE SCALE GENOMIC DNA]</scope>
    <source>
        <strain evidence="2">UMSG3</strain>
    </source>
</reference>
<organism evidence="2 3">
    <name type="scientific">Golovinomyces cichoracearum</name>
    <dbReference type="NCBI Taxonomy" id="62708"/>
    <lineage>
        <taxon>Eukaryota</taxon>
        <taxon>Fungi</taxon>
        <taxon>Dikarya</taxon>
        <taxon>Ascomycota</taxon>
        <taxon>Pezizomycotina</taxon>
        <taxon>Leotiomycetes</taxon>
        <taxon>Erysiphales</taxon>
        <taxon>Erysiphaceae</taxon>
        <taxon>Golovinomyces</taxon>
    </lineage>
</organism>
<comment type="caution">
    <text evidence="2">The sequence shown here is derived from an EMBL/GenBank/DDBJ whole genome shotgun (WGS) entry which is preliminary data.</text>
</comment>
<name>A0A420HK23_9PEZI</name>
<accession>A0A420HK23</accession>